<evidence type="ECO:0000313" key="2">
    <source>
        <dbReference type="Proteomes" id="UP000255334"/>
    </source>
</evidence>
<reference evidence="1 2" key="1">
    <citation type="submission" date="2018-07" db="EMBL/GenBank/DDBJ databases">
        <title>Dyella monticola sp. nov. and Dyella psychrodurans sp. nov. isolated from monsoon evergreen broad-leaved forest soil of Dinghu Mountain, China.</title>
        <authorList>
            <person name="Gao Z."/>
            <person name="Qiu L."/>
        </authorList>
    </citation>
    <scope>NUCLEOTIDE SEQUENCE [LARGE SCALE GENOMIC DNA]</scope>
    <source>
        <strain evidence="1 2">4MSK11</strain>
    </source>
</reference>
<dbReference type="AlphaFoldDB" id="A0A370WXT8"/>
<name>A0A370WXT8_9GAMM</name>
<gene>
    <name evidence="1" type="ORF">DWU99_18055</name>
</gene>
<dbReference type="EMBL" id="QRBF01000008">
    <property type="protein sequence ID" value="RDS80958.1"/>
    <property type="molecule type" value="Genomic_DNA"/>
</dbReference>
<dbReference type="Proteomes" id="UP000255334">
    <property type="component" value="Unassembled WGS sequence"/>
</dbReference>
<dbReference type="RefSeq" id="WP_115479486.1">
    <property type="nucleotide sequence ID" value="NZ_QRBF01000008.1"/>
</dbReference>
<proteinExistence type="predicted"/>
<protein>
    <submittedName>
        <fullName evidence="1">Uncharacterized protein</fullName>
    </submittedName>
</protein>
<comment type="caution">
    <text evidence="1">The sequence shown here is derived from an EMBL/GenBank/DDBJ whole genome shotgun (WGS) entry which is preliminary data.</text>
</comment>
<sequence>MKEQAQQASTKGDAEGALEYAAMTGDIAGVRSAANTVKRKDASDAGSLSAQKALNKALYDAAMTSQVSTMQALVDVGASVKAANASALIGAAE</sequence>
<accession>A0A370WXT8</accession>
<keyword evidence="2" id="KW-1185">Reference proteome</keyword>
<organism evidence="1 2">
    <name type="scientific">Dyella psychrodurans</name>
    <dbReference type="NCBI Taxonomy" id="1927960"/>
    <lineage>
        <taxon>Bacteria</taxon>
        <taxon>Pseudomonadati</taxon>
        <taxon>Pseudomonadota</taxon>
        <taxon>Gammaproteobacteria</taxon>
        <taxon>Lysobacterales</taxon>
        <taxon>Rhodanobacteraceae</taxon>
        <taxon>Dyella</taxon>
    </lineage>
</organism>
<evidence type="ECO:0000313" key="1">
    <source>
        <dbReference type="EMBL" id="RDS80958.1"/>
    </source>
</evidence>